<reference evidence="1 2" key="1">
    <citation type="submission" date="2021-03" db="EMBL/GenBank/DDBJ databases">
        <title>Genomic Encyclopedia of Type Strains, Phase IV (KMG-IV): sequencing the most valuable type-strain genomes for metagenomic binning, comparative biology and taxonomic classification.</title>
        <authorList>
            <person name="Goeker M."/>
        </authorList>
    </citation>
    <scope>NUCLEOTIDE SEQUENCE [LARGE SCALE GENOMIC DNA]</scope>
    <source>
        <strain evidence="1 2">DSM 24950</strain>
    </source>
</reference>
<dbReference type="Gene3D" id="3.30.470.20">
    <property type="entry name" value="ATP-grasp fold, B domain"/>
    <property type="match status" value="1"/>
</dbReference>
<organism evidence="1 2">
    <name type="scientific">Paenibacillus aceris</name>
    <dbReference type="NCBI Taxonomy" id="869555"/>
    <lineage>
        <taxon>Bacteria</taxon>
        <taxon>Bacillati</taxon>
        <taxon>Bacillota</taxon>
        <taxon>Bacilli</taxon>
        <taxon>Bacillales</taxon>
        <taxon>Paenibacillaceae</taxon>
        <taxon>Paenibacillus</taxon>
    </lineage>
</organism>
<dbReference type="InterPro" id="IPR026838">
    <property type="entry name" value="YheC/D"/>
</dbReference>
<sequence>MKKVKYKMGKLGKHYFMKKYSQINTLLPDTEAATKSNILNMMQKYDSLYLKPDEGTGGRGIFKIAKTVNGFVLRGGTSSRNYHTLDALYNSLHKFIYKHKYVVQQGIHLLKHDGRSFDIRVMVQKNRSGQLETTGIVGRLAKPGKIVTNFHSGGTPLPIDTLLKSHLSGVERTNFIKKIESLGREASIILGESYKSKKAFGVDIAIDSNMKPWILEINTGPDMSIFNMLKDKTMYRRILMYSKF</sequence>
<dbReference type="SUPFAM" id="SSF56059">
    <property type="entry name" value="Glutathione synthetase ATP-binding domain-like"/>
    <property type="match status" value="1"/>
</dbReference>
<evidence type="ECO:0000313" key="1">
    <source>
        <dbReference type="EMBL" id="MBP1963399.1"/>
    </source>
</evidence>
<gene>
    <name evidence="1" type="ORF">J2Z65_002615</name>
</gene>
<keyword evidence="2" id="KW-1185">Reference proteome</keyword>
<proteinExistence type="predicted"/>
<accession>A0ABS4HZR2</accession>
<dbReference type="Pfam" id="PF14398">
    <property type="entry name" value="ATPgrasp_YheCD"/>
    <property type="match status" value="1"/>
</dbReference>
<dbReference type="EMBL" id="JAGGKV010000005">
    <property type="protein sequence ID" value="MBP1963399.1"/>
    <property type="molecule type" value="Genomic_DNA"/>
</dbReference>
<dbReference type="RefSeq" id="WP_338111683.1">
    <property type="nucleotide sequence ID" value="NZ_JAAOZR010000019.1"/>
</dbReference>
<comment type="caution">
    <text evidence="1">The sequence shown here is derived from an EMBL/GenBank/DDBJ whole genome shotgun (WGS) entry which is preliminary data.</text>
</comment>
<protein>
    <recommendedName>
        <fullName evidence="3">YheC/YheD family protein</fullName>
    </recommendedName>
</protein>
<name>A0ABS4HZR2_9BACL</name>
<dbReference type="Proteomes" id="UP001519344">
    <property type="component" value="Unassembled WGS sequence"/>
</dbReference>
<evidence type="ECO:0008006" key="3">
    <source>
        <dbReference type="Google" id="ProtNLM"/>
    </source>
</evidence>
<evidence type="ECO:0000313" key="2">
    <source>
        <dbReference type="Proteomes" id="UP001519344"/>
    </source>
</evidence>